<dbReference type="Pfam" id="PF02229">
    <property type="entry name" value="PC4"/>
    <property type="match status" value="1"/>
</dbReference>
<evidence type="ECO:0000313" key="3">
    <source>
        <dbReference type="Proteomes" id="UP000333828"/>
    </source>
</evidence>
<sequence>MSQKKSAPQGAEKNLIEANVNTVDSEGVCFLDVRKNDSERLRVHLREYKGRMYVDCRVWFLTPDGSYKPSSKGLMLKPSDIPSLAGAMSDAAAANDPRGVI</sequence>
<keyword evidence="3" id="KW-1185">Reference proteome</keyword>
<protein>
    <recommendedName>
        <fullName evidence="1">Transcriptional coactivator p15 (PC4) C-terminal domain-containing protein</fullName>
    </recommendedName>
</protein>
<dbReference type="InterPro" id="IPR003173">
    <property type="entry name" value="PC4_C"/>
</dbReference>
<dbReference type="AlphaFoldDB" id="A0A5E4VRE2"/>
<organism evidence="2 3">
    <name type="scientific">Pandoraea iniqua</name>
    <dbReference type="NCBI Taxonomy" id="2508288"/>
    <lineage>
        <taxon>Bacteria</taxon>
        <taxon>Pseudomonadati</taxon>
        <taxon>Pseudomonadota</taxon>
        <taxon>Betaproteobacteria</taxon>
        <taxon>Burkholderiales</taxon>
        <taxon>Burkholderiaceae</taxon>
        <taxon>Pandoraea</taxon>
    </lineage>
</organism>
<proteinExistence type="predicted"/>
<dbReference type="RefSeq" id="WP_150684562.1">
    <property type="nucleotide sequence ID" value="NZ_CABPSI010000003.1"/>
</dbReference>
<evidence type="ECO:0000313" key="2">
    <source>
        <dbReference type="EMBL" id="VVE14928.1"/>
    </source>
</evidence>
<evidence type="ECO:0000259" key="1">
    <source>
        <dbReference type="Pfam" id="PF02229"/>
    </source>
</evidence>
<dbReference type="InterPro" id="IPR009044">
    <property type="entry name" value="ssDNA-bd_transcriptional_reg"/>
</dbReference>
<accession>A0A5E4VRE2</accession>
<reference evidence="2 3" key="1">
    <citation type="submission" date="2019-08" db="EMBL/GenBank/DDBJ databases">
        <authorList>
            <person name="Peeters C."/>
        </authorList>
    </citation>
    <scope>NUCLEOTIDE SEQUENCE [LARGE SCALE GENOMIC DNA]</scope>
    <source>
        <strain evidence="2 3">LMG 31115</strain>
    </source>
</reference>
<dbReference type="Proteomes" id="UP000333828">
    <property type="component" value="Unassembled WGS sequence"/>
</dbReference>
<dbReference type="GO" id="GO:0006355">
    <property type="term" value="P:regulation of DNA-templated transcription"/>
    <property type="evidence" value="ECO:0007669"/>
    <property type="project" value="InterPro"/>
</dbReference>
<dbReference type="Gene3D" id="2.30.31.10">
    <property type="entry name" value="Transcriptional Coactivator Pc4, Chain A"/>
    <property type="match status" value="1"/>
</dbReference>
<feature type="domain" description="Transcriptional coactivator p15 (PC4) C-terminal" evidence="1">
    <location>
        <begin position="36"/>
        <end position="81"/>
    </location>
</feature>
<name>A0A5E4VRE2_9BURK</name>
<dbReference type="GO" id="GO:0003677">
    <property type="term" value="F:DNA binding"/>
    <property type="evidence" value="ECO:0007669"/>
    <property type="project" value="InterPro"/>
</dbReference>
<dbReference type="SUPFAM" id="SSF54447">
    <property type="entry name" value="ssDNA-binding transcriptional regulator domain"/>
    <property type="match status" value="1"/>
</dbReference>
<dbReference type="EMBL" id="CABPSI010000003">
    <property type="protein sequence ID" value="VVE14928.1"/>
    <property type="molecule type" value="Genomic_DNA"/>
</dbReference>
<gene>
    <name evidence="2" type="ORF">PIN31115_02823</name>
</gene>